<dbReference type="GO" id="GO:0004674">
    <property type="term" value="F:protein serine/threonine kinase activity"/>
    <property type="evidence" value="ECO:0007669"/>
    <property type="project" value="TreeGrafter"/>
</dbReference>
<dbReference type="Pfam" id="PF00069">
    <property type="entry name" value="Pkinase"/>
    <property type="match status" value="1"/>
</dbReference>
<gene>
    <name evidence="2" type="ORF">NA2_02329</name>
</gene>
<dbReference type="Proteomes" id="UP000006786">
    <property type="component" value="Unassembled WGS sequence"/>
</dbReference>
<dbReference type="PROSITE" id="PS50011">
    <property type="entry name" value="PROTEIN_KINASE_DOM"/>
    <property type="match status" value="1"/>
</dbReference>
<dbReference type="SMART" id="SM00220">
    <property type="entry name" value="S_TKc"/>
    <property type="match status" value="1"/>
</dbReference>
<dbReference type="eggNOG" id="COG0515">
    <property type="taxonomic scope" value="Bacteria"/>
</dbReference>
<protein>
    <submittedName>
        <fullName evidence="2">Protein kinase family protein</fullName>
    </submittedName>
</protein>
<evidence type="ECO:0000313" key="2">
    <source>
        <dbReference type="EMBL" id="EKF20584.1"/>
    </source>
</evidence>
<name>K2LS40_9HYPH</name>
<dbReference type="AlphaFoldDB" id="K2LS40"/>
<feature type="domain" description="Protein kinase" evidence="1">
    <location>
        <begin position="26"/>
        <end position="331"/>
    </location>
</feature>
<accession>K2LS40</accession>
<proteinExistence type="predicted"/>
<dbReference type="EMBL" id="AMRM01000002">
    <property type="protein sequence ID" value="EKF20584.1"/>
    <property type="molecule type" value="Genomic_DNA"/>
</dbReference>
<keyword evidence="2" id="KW-0808">Transferase</keyword>
<dbReference type="STRING" id="391937.NA2_02329"/>
<dbReference type="Gene3D" id="1.10.510.10">
    <property type="entry name" value="Transferase(Phosphotransferase) domain 1"/>
    <property type="match status" value="1"/>
</dbReference>
<evidence type="ECO:0000259" key="1">
    <source>
        <dbReference type="PROSITE" id="PS50011"/>
    </source>
</evidence>
<dbReference type="GO" id="GO:0005524">
    <property type="term" value="F:ATP binding"/>
    <property type="evidence" value="ECO:0007669"/>
    <property type="project" value="InterPro"/>
</dbReference>
<comment type="caution">
    <text evidence="2">The sequence shown here is derived from an EMBL/GenBank/DDBJ whole genome shotgun (WGS) entry which is preliminary data.</text>
</comment>
<dbReference type="InterPro" id="IPR000719">
    <property type="entry name" value="Prot_kinase_dom"/>
</dbReference>
<organism evidence="2 3">
    <name type="scientific">Nitratireductor pacificus pht-3B</name>
    <dbReference type="NCBI Taxonomy" id="391937"/>
    <lineage>
        <taxon>Bacteria</taxon>
        <taxon>Pseudomonadati</taxon>
        <taxon>Pseudomonadota</taxon>
        <taxon>Alphaproteobacteria</taxon>
        <taxon>Hyphomicrobiales</taxon>
        <taxon>Phyllobacteriaceae</taxon>
        <taxon>Nitratireductor</taxon>
    </lineage>
</organism>
<dbReference type="SUPFAM" id="SSF56112">
    <property type="entry name" value="Protein kinase-like (PK-like)"/>
    <property type="match status" value="1"/>
</dbReference>
<dbReference type="PANTHER" id="PTHR24359:SF1">
    <property type="entry name" value="INHIBITOR OF NUCLEAR FACTOR KAPPA-B KINASE EPSILON SUBUNIT HOMOLOG 1-RELATED"/>
    <property type="match status" value="1"/>
</dbReference>
<reference evidence="2 3" key="1">
    <citation type="journal article" date="2012" name="J. Bacteriol.">
        <title>Genome Sequence of Nitratireductor pacificus Type Strain pht-3B.</title>
        <authorList>
            <person name="Lai Q."/>
            <person name="Li G."/>
            <person name="Shao Z."/>
        </authorList>
    </citation>
    <scope>NUCLEOTIDE SEQUENCE [LARGE SCALE GENOMIC DNA]</scope>
    <source>
        <strain evidence="3">pht-3B</strain>
    </source>
</reference>
<keyword evidence="3" id="KW-1185">Reference proteome</keyword>
<dbReference type="PANTHER" id="PTHR24359">
    <property type="entry name" value="SERINE/THREONINE-PROTEIN KINASE SBK1"/>
    <property type="match status" value="1"/>
</dbReference>
<dbReference type="InterPro" id="IPR011009">
    <property type="entry name" value="Kinase-like_dom_sf"/>
</dbReference>
<evidence type="ECO:0000313" key="3">
    <source>
        <dbReference type="Proteomes" id="UP000006786"/>
    </source>
</evidence>
<keyword evidence="2" id="KW-0418">Kinase</keyword>
<sequence>MVGTTLPNDWQVVSPLNWELDANTGLPLGDGYGSGGNFGIPYVVQRKERKAFLKAITLHRLKGRGDIIQAMREVTDVVEFEREIHRVCADHRMDRVVQAVDGGQVSLGQNIEDQVPYIIMELADGDVRRRLRKIEEAQIIAWKMRAMHHAAVGLSQLHGQRIAHQDLKPSNLMSFDAESGFKLGDFGRSVRQGVAAPHEDFNHAGDPSYAPPELMYGELDPDWVRRRVGCDIYMLGGLLSWAFLGEAATPLLVQRLAPTHRPLVARGQWVGTYRDVLPFVRSSFTDLVSDFETAVPEWLREKLVPAFVQLTEPDPQLRGHPLERKSKHGSQFSLTRYISLFNTLAATAKLNAKA</sequence>